<evidence type="ECO:0000259" key="1">
    <source>
        <dbReference type="Pfam" id="PF08242"/>
    </source>
</evidence>
<dbReference type="Proteomes" id="UP000887566">
    <property type="component" value="Unplaced"/>
</dbReference>
<dbReference type="InterPro" id="IPR029063">
    <property type="entry name" value="SAM-dependent_MTases_sf"/>
</dbReference>
<proteinExistence type="predicted"/>
<dbReference type="Pfam" id="PF08242">
    <property type="entry name" value="Methyltransf_12"/>
    <property type="match status" value="1"/>
</dbReference>
<name>A0A914W571_9BILA</name>
<dbReference type="WBParaSite" id="PSAMB.scaffold3168size19397.g20547.t1">
    <property type="protein sequence ID" value="PSAMB.scaffold3168size19397.g20547.t1"/>
    <property type="gene ID" value="PSAMB.scaffold3168size19397.g20547"/>
</dbReference>
<dbReference type="AlphaFoldDB" id="A0A914W571"/>
<dbReference type="Gene3D" id="3.40.50.150">
    <property type="entry name" value="Vaccinia Virus protein VP39"/>
    <property type="match status" value="1"/>
</dbReference>
<dbReference type="SUPFAM" id="SSF53335">
    <property type="entry name" value="S-adenosyl-L-methionine-dependent methyltransferases"/>
    <property type="match status" value="1"/>
</dbReference>
<feature type="domain" description="Methyltransferase type 12" evidence="1">
    <location>
        <begin position="64"/>
        <end position="170"/>
    </location>
</feature>
<dbReference type="InterPro" id="IPR013217">
    <property type="entry name" value="Methyltransf_12"/>
</dbReference>
<protein>
    <submittedName>
        <fullName evidence="3">Methyltransferase type 12 domain-containing protein</fullName>
    </submittedName>
</protein>
<dbReference type="CDD" id="cd02440">
    <property type="entry name" value="AdoMet_MTases"/>
    <property type="match status" value="1"/>
</dbReference>
<evidence type="ECO:0000313" key="2">
    <source>
        <dbReference type="Proteomes" id="UP000887566"/>
    </source>
</evidence>
<organism evidence="2 3">
    <name type="scientific">Plectus sambesii</name>
    <dbReference type="NCBI Taxonomy" id="2011161"/>
    <lineage>
        <taxon>Eukaryota</taxon>
        <taxon>Metazoa</taxon>
        <taxon>Ecdysozoa</taxon>
        <taxon>Nematoda</taxon>
        <taxon>Chromadorea</taxon>
        <taxon>Plectida</taxon>
        <taxon>Plectina</taxon>
        <taxon>Plectoidea</taxon>
        <taxon>Plectidae</taxon>
        <taxon>Plectus</taxon>
    </lineage>
</organism>
<keyword evidence="2" id="KW-1185">Reference proteome</keyword>
<sequence>MKLCAQKAVEEARERHLQMPEEKNGRIVTLANTDGKKYGGMTNKPVKEFKEFVEIASRPDANVLEIGAAYGTPYLMETFKKESMGHYTACELVGDQLRILATRIEELDPSKLSNLTLVEGPFPHKEVIDHLQEGGYDAVLASSVFHFLTEEEVVEAFKQVHRLLKPGGKLFAKMGTPYSGIMKPEAVQKAVEEIKKYLVRKTRPLPGFIENVRDRSRIKDSITDELTKELGITTDLHGFQFDKDVMKVFLESENFLVETCDYSPINLPPFKLDGREHLVVVAQKPN</sequence>
<accession>A0A914W571</accession>
<evidence type="ECO:0000313" key="3">
    <source>
        <dbReference type="WBParaSite" id="PSAMB.scaffold3168size19397.g20547.t1"/>
    </source>
</evidence>
<reference evidence="3" key="1">
    <citation type="submission" date="2022-11" db="UniProtKB">
        <authorList>
            <consortium name="WormBaseParasite"/>
        </authorList>
    </citation>
    <scope>IDENTIFICATION</scope>
</reference>